<accession>A0AAN9RPV9</accession>
<evidence type="ECO:0000313" key="8">
    <source>
        <dbReference type="Proteomes" id="UP001386955"/>
    </source>
</evidence>
<organism evidence="7 8">
    <name type="scientific">Psophocarpus tetragonolobus</name>
    <name type="common">Winged bean</name>
    <name type="synonym">Dolichos tetragonolobus</name>
    <dbReference type="NCBI Taxonomy" id="3891"/>
    <lineage>
        <taxon>Eukaryota</taxon>
        <taxon>Viridiplantae</taxon>
        <taxon>Streptophyta</taxon>
        <taxon>Embryophyta</taxon>
        <taxon>Tracheophyta</taxon>
        <taxon>Spermatophyta</taxon>
        <taxon>Magnoliopsida</taxon>
        <taxon>eudicotyledons</taxon>
        <taxon>Gunneridae</taxon>
        <taxon>Pentapetalae</taxon>
        <taxon>rosids</taxon>
        <taxon>fabids</taxon>
        <taxon>Fabales</taxon>
        <taxon>Fabaceae</taxon>
        <taxon>Papilionoideae</taxon>
        <taxon>50 kb inversion clade</taxon>
        <taxon>NPAAA clade</taxon>
        <taxon>indigoferoid/millettioid clade</taxon>
        <taxon>Phaseoleae</taxon>
        <taxon>Psophocarpus</taxon>
    </lineage>
</organism>
<comment type="function">
    <text evidence="5">Converts proline to delta-1-pyrroline-5-carboxylate.</text>
</comment>
<proteinExistence type="inferred from homology"/>
<dbReference type="GO" id="GO:0010133">
    <property type="term" value="P:L-proline catabolic process to L-glutamate"/>
    <property type="evidence" value="ECO:0007669"/>
    <property type="project" value="TreeGrafter"/>
</dbReference>
<comment type="catalytic activity">
    <reaction evidence="5">
        <text>L-proline + a quinone = (S)-1-pyrroline-5-carboxylate + a quinol + H(+)</text>
        <dbReference type="Rhea" id="RHEA:23784"/>
        <dbReference type="ChEBI" id="CHEBI:15378"/>
        <dbReference type="ChEBI" id="CHEBI:17388"/>
        <dbReference type="ChEBI" id="CHEBI:24646"/>
        <dbReference type="ChEBI" id="CHEBI:60039"/>
        <dbReference type="ChEBI" id="CHEBI:132124"/>
        <dbReference type="EC" id="1.5.5.2"/>
    </reaction>
</comment>
<keyword evidence="5" id="KW-0285">Flavoprotein</keyword>
<dbReference type="PANTHER" id="PTHR13914:SF0">
    <property type="entry name" value="PROLINE DEHYDROGENASE 1, MITOCHONDRIAL"/>
    <property type="match status" value="1"/>
</dbReference>
<dbReference type="Gene3D" id="3.20.20.220">
    <property type="match status" value="1"/>
</dbReference>
<comment type="caution">
    <text evidence="7">The sequence shown here is derived from an EMBL/GenBank/DDBJ whole genome shotgun (WGS) entry which is preliminary data.</text>
</comment>
<comment type="similarity">
    <text evidence="1 5">Belongs to the proline oxidase family.</text>
</comment>
<evidence type="ECO:0000256" key="4">
    <source>
        <dbReference type="ARBA" id="ARBA00023062"/>
    </source>
</evidence>
<dbReference type="GO" id="GO:0071949">
    <property type="term" value="F:FAD binding"/>
    <property type="evidence" value="ECO:0007669"/>
    <property type="project" value="TreeGrafter"/>
</dbReference>
<keyword evidence="3 5" id="KW-0560">Oxidoreductase</keyword>
<dbReference type="GO" id="GO:0004657">
    <property type="term" value="F:proline dehydrogenase activity"/>
    <property type="evidence" value="ECO:0007669"/>
    <property type="project" value="UniProtKB-EC"/>
</dbReference>
<evidence type="ECO:0000313" key="7">
    <source>
        <dbReference type="EMBL" id="KAK7381156.1"/>
    </source>
</evidence>
<reference evidence="7 8" key="1">
    <citation type="submission" date="2024-01" db="EMBL/GenBank/DDBJ databases">
        <title>The genomes of 5 underutilized Papilionoideae crops provide insights into root nodulation and disease resistanc.</title>
        <authorList>
            <person name="Jiang F."/>
        </authorList>
    </citation>
    <scope>NUCLEOTIDE SEQUENCE [LARGE SCALE GENOMIC DNA]</scope>
    <source>
        <strain evidence="7">DUOXIRENSHENG_FW03</strain>
        <tissue evidence="7">Leaves</tissue>
    </source>
</reference>
<dbReference type="Pfam" id="PF01619">
    <property type="entry name" value="Pro_dh"/>
    <property type="match status" value="1"/>
</dbReference>
<gene>
    <name evidence="7" type="ORF">VNO78_33682</name>
</gene>
<dbReference type="AlphaFoldDB" id="A0AAN9RPV9"/>
<evidence type="ECO:0000256" key="5">
    <source>
        <dbReference type="RuleBase" id="RU364054"/>
    </source>
</evidence>
<dbReference type="EC" id="1.5.5.2" evidence="2 5"/>
<evidence type="ECO:0000259" key="6">
    <source>
        <dbReference type="Pfam" id="PF01619"/>
    </source>
</evidence>
<sequence length="566" mass="62539">MAGGYRKIQLAGAFAGLNWGPLFQIAEAFYLIVQTFGHSLYRKSSSGSRNLNRTIPNVTISRYCPISVYINKSIMATRVIPPRILKNLRYNTTTKPLNTAQPTISPAMTPSLYEKAPISASVAVDVISTATKLNLDDGEQLFSSMPTGRLLRSTAVLHATAMGPVVDMGMWVMKSRLFQNGILKDLVMAATRETFFSHFCAGENAAEAGRSIKALNDAGLRGMLVYGVEDAHDNEGCDRNLRGFLHTVDLSKSLPPSSVSFVIVKITAICPMALLERLSDLLRWQEKDPSFVLPWKQDSLPIFAESSPLYHTQKRPESLTPQEESDLELANQRLLELCQKCVEANMPLLVDAEHTTVQPAIDYFTYSSAIMHNKDNNPIVFGTIQTYLKDAKERLLLTTKAAEKMGIPMGFKLVRGAYMSTESKLAESFGYASPIHNTIQETHNCFNDCSSFLLEKVANGPGSVVLATHNIESGKLAAAKAHELGVEKVNHKLEFAQLYGMSEALSFGLSNAGFQVSKYMSFGPVEMVMPYLLRRAEENRGILAASGFDRQLMRKELGRRLKATVF</sequence>
<comment type="cofactor">
    <cofactor evidence="5">
        <name>FAD</name>
        <dbReference type="ChEBI" id="CHEBI:57692"/>
    </cofactor>
</comment>
<evidence type="ECO:0000256" key="2">
    <source>
        <dbReference type="ARBA" id="ARBA00012695"/>
    </source>
</evidence>
<dbReference type="PANTHER" id="PTHR13914">
    <property type="entry name" value="PROLINE OXIDASE"/>
    <property type="match status" value="1"/>
</dbReference>
<protein>
    <recommendedName>
        <fullName evidence="2 5">Proline dehydrogenase</fullName>
        <ecNumber evidence="2 5">1.5.5.2</ecNumber>
    </recommendedName>
</protein>
<evidence type="ECO:0000256" key="3">
    <source>
        <dbReference type="ARBA" id="ARBA00023002"/>
    </source>
</evidence>
<name>A0AAN9RPV9_PSOTE</name>
<dbReference type="InterPro" id="IPR002872">
    <property type="entry name" value="Proline_DH_dom"/>
</dbReference>
<dbReference type="Proteomes" id="UP001386955">
    <property type="component" value="Unassembled WGS sequence"/>
</dbReference>
<dbReference type="SUPFAM" id="SSF51730">
    <property type="entry name" value="FAD-linked oxidoreductase"/>
    <property type="match status" value="1"/>
</dbReference>
<keyword evidence="4 5" id="KW-0642">Proline metabolism</keyword>
<feature type="domain" description="Proline dehydrogenase" evidence="6">
    <location>
        <begin position="258"/>
        <end position="541"/>
    </location>
</feature>
<dbReference type="EMBL" id="JAYMYS010000009">
    <property type="protein sequence ID" value="KAK7381156.1"/>
    <property type="molecule type" value="Genomic_DNA"/>
</dbReference>
<dbReference type="GO" id="GO:0005739">
    <property type="term" value="C:mitochondrion"/>
    <property type="evidence" value="ECO:0007669"/>
    <property type="project" value="TreeGrafter"/>
</dbReference>
<keyword evidence="8" id="KW-1185">Reference proteome</keyword>
<dbReference type="InterPro" id="IPR029041">
    <property type="entry name" value="FAD-linked_oxidoreductase-like"/>
</dbReference>
<evidence type="ECO:0000256" key="1">
    <source>
        <dbReference type="ARBA" id="ARBA00005869"/>
    </source>
</evidence>
<dbReference type="InterPro" id="IPR015659">
    <property type="entry name" value="Proline_oxidase"/>
</dbReference>
<keyword evidence="5" id="KW-0274">FAD</keyword>